<keyword evidence="2" id="KW-1185">Reference proteome</keyword>
<name>A0ABP7YY09_9ACTN</name>
<protein>
    <submittedName>
        <fullName evidence="1">Uncharacterized protein</fullName>
    </submittedName>
</protein>
<evidence type="ECO:0000313" key="2">
    <source>
        <dbReference type="Proteomes" id="UP001501845"/>
    </source>
</evidence>
<organism evidence="1 2">
    <name type="scientific">Streptomyces tunisiensis</name>
    <dbReference type="NCBI Taxonomy" id="948699"/>
    <lineage>
        <taxon>Bacteria</taxon>
        <taxon>Bacillati</taxon>
        <taxon>Actinomycetota</taxon>
        <taxon>Actinomycetes</taxon>
        <taxon>Kitasatosporales</taxon>
        <taxon>Streptomycetaceae</taxon>
        <taxon>Streptomyces</taxon>
    </lineage>
</organism>
<comment type="caution">
    <text evidence="1">The sequence shown here is derived from an EMBL/GenBank/DDBJ whole genome shotgun (WGS) entry which is preliminary data.</text>
</comment>
<gene>
    <name evidence="1" type="ORF">GCM10022285_46110</name>
</gene>
<dbReference type="Proteomes" id="UP001501845">
    <property type="component" value="Unassembled WGS sequence"/>
</dbReference>
<proteinExistence type="predicted"/>
<evidence type="ECO:0000313" key="1">
    <source>
        <dbReference type="EMBL" id="GAA4143446.1"/>
    </source>
</evidence>
<sequence length="174" mass="18931">MAAIDDTSDPGSPVHSAYPPLLEAAWLYQADQVCPEDLPMTAAQALAVGMDAPALCELAGLPRRADPRDIRGIFEQALQELGIRLPDRYMARRYALRRLAARFIAGEVDLAELASDEWSETEVETAEEQAFLALLPSCACCIEYTLGLDEAAWEAQLQIAACALVSHPTVGPRF</sequence>
<reference evidence="2" key="1">
    <citation type="journal article" date="2019" name="Int. J. Syst. Evol. Microbiol.">
        <title>The Global Catalogue of Microorganisms (GCM) 10K type strain sequencing project: providing services to taxonomists for standard genome sequencing and annotation.</title>
        <authorList>
            <consortium name="The Broad Institute Genomics Platform"/>
            <consortium name="The Broad Institute Genome Sequencing Center for Infectious Disease"/>
            <person name="Wu L."/>
            <person name="Ma J."/>
        </authorList>
    </citation>
    <scope>NUCLEOTIDE SEQUENCE [LARGE SCALE GENOMIC DNA]</scope>
    <source>
        <strain evidence="2">JCM 17589</strain>
    </source>
</reference>
<accession>A0ABP7YY09</accession>
<dbReference type="EMBL" id="BAABBU010000022">
    <property type="protein sequence ID" value="GAA4143446.1"/>
    <property type="molecule type" value="Genomic_DNA"/>
</dbReference>
<dbReference type="RefSeq" id="WP_346157381.1">
    <property type="nucleotide sequence ID" value="NZ_BAABBU010000022.1"/>
</dbReference>